<accession>A0A0F9LU14</accession>
<organism evidence="1">
    <name type="scientific">marine sediment metagenome</name>
    <dbReference type="NCBI Taxonomy" id="412755"/>
    <lineage>
        <taxon>unclassified sequences</taxon>
        <taxon>metagenomes</taxon>
        <taxon>ecological metagenomes</taxon>
    </lineage>
</organism>
<reference evidence="1" key="1">
    <citation type="journal article" date="2015" name="Nature">
        <title>Complex archaea that bridge the gap between prokaryotes and eukaryotes.</title>
        <authorList>
            <person name="Spang A."/>
            <person name="Saw J.H."/>
            <person name="Jorgensen S.L."/>
            <person name="Zaremba-Niedzwiedzka K."/>
            <person name="Martijn J."/>
            <person name="Lind A.E."/>
            <person name="van Eijk R."/>
            <person name="Schleper C."/>
            <person name="Guy L."/>
            <person name="Ettema T.J."/>
        </authorList>
    </citation>
    <scope>NUCLEOTIDE SEQUENCE</scope>
</reference>
<gene>
    <name evidence="1" type="ORF">LCGC14_1237190</name>
</gene>
<protein>
    <submittedName>
        <fullName evidence="1">Uncharacterized protein</fullName>
    </submittedName>
</protein>
<evidence type="ECO:0000313" key="1">
    <source>
        <dbReference type="EMBL" id="KKM90586.1"/>
    </source>
</evidence>
<sequence>MGIFFARNKTQAMKRTKDISKREGIKLSKPKLAKKQIKHIDGFKTFESKRIKKGKKR</sequence>
<name>A0A0F9LU14_9ZZZZ</name>
<comment type="caution">
    <text evidence="1">The sequence shown here is derived from an EMBL/GenBank/DDBJ whole genome shotgun (WGS) entry which is preliminary data.</text>
</comment>
<proteinExistence type="predicted"/>
<dbReference type="EMBL" id="LAZR01006653">
    <property type="protein sequence ID" value="KKM90586.1"/>
    <property type="molecule type" value="Genomic_DNA"/>
</dbReference>
<dbReference type="AlphaFoldDB" id="A0A0F9LU14"/>